<dbReference type="SUPFAM" id="SSF50800">
    <property type="entry name" value="PK beta-barrel domain-like"/>
    <property type="match status" value="1"/>
</dbReference>
<dbReference type="InterPro" id="IPR015813">
    <property type="entry name" value="Pyrv/PenolPyrv_kinase-like_dom"/>
</dbReference>
<keyword evidence="10" id="KW-0547">Nucleotide-binding</keyword>
<evidence type="ECO:0000256" key="11">
    <source>
        <dbReference type="ARBA" id="ARBA00022777"/>
    </source>
</evidence>
<dbReference type="GO" id="GO:0030955">
    <property type="term" value="F:potassium ion binding"/>
    <property type="evidence" value="ECO:0007669"/>
    <property type="project" value="UniProtKB-UniRule"/>
</dbReference>
<dbReference type="PROSITE" id="PS00110">
    <property type="entry name" value="PYRUVATE_KINASE"/>
    <property type="match status" value="1"/>
</dbReference>
<dbReference type="AlphaFoldDB" id="A0A3D2X1V6"/>
<dbReference type="GO" id="GO:0016301">
    <property type="term" value="F:kinase activity"/>
    <property type="evidence" value="ECO:0007669"/>
    <property type="project" value="UniProtKB-KW"/>
</dbReference>
<dbReference type="Pfam" id="PF00391">
    <property type="entry name" value="PEP-utilizers"/>
    <property type="match status" value="1"/>
</dbReference>
<comment type="caution">
    <text evidence="22">The sequence shown here is derived from an EMBL/GenBank/DDBJ whole genome shotgun (WGS) entry which is preliminary data.</text>
</comment>
<feature type="domain" description="Pyruvate kinase C-terminal" evidence="21">
    <location>
        <begin position="358"/>
        <end position="470"/>
    </location>
</feature>
<dbReference type="NCBIfam" id="NF004491">
    <property type="entry name" value="PRK05826.1"/>
    <property type="match status" value="1"/>
</dbReference>
<dbReference type="FunFam" id="2.40.33.10:FF:000001">
    <property type="entry name" value="Pyruvate kinase"/>
    <property type="match status" value="1"/>
</dbReference>
<accession>A0A3D2X1V6</accession>
<evidence type="ECO:0000256" key="1">
    <source>
        <dbReference type="ARBA" id="ARBA00001946"/>
    </source>
</evidence>
<evidence type="ECO:0000256" key="5">
    <source>
        <dbReference type="ARBA" id="ARBA00008663"/>
    </source>
</evidence>
<comment type="similarity">
    <text evidence="4">In the C-terminal section; belongs to the PEP-utilizing enzyme family.</text>
</comment>
<dbReference type="PRINTS" id="PR01050">
    <property type="entry name" value="PYRUVTKNASE"/>
</dbReference>
<comment type="catalytic activity">
    <reaction evidence="18">
        <text>pyruvate + ATP = phosphoenolpyruvate + ADP + H(+)</text>
        <dbReference type="Rhea" id="RHEA:18157"/>
        <dbReference type="ChEBI" id="CHEBI:15361"/>
        <dbReference type="ChEBI" id="CHEBI:15378"/>
        <dbReference type="ChEBI" id="CHEBI:30616"/>
        <dbReference type="ChEBI" id="CHEBI:58702"/>
        <dbReference type="ChEBI" id="CHEBI:456216"/>
        <dbReference type="EC" id="2.7.1.40"/>
    </reaction>
</comment>
<dbReference type="InterPro" id="IPR011037">
    <property type="entry name" value="Pyrv_Knase-like_insert_dom_sf"/>
</dbReference>
<evidence type="ECO:0000256" key="8">
    <source>
        <dbReference type="ARBA" id="ARBA00022679"/>
    </source>
</evidence>
<keyword evidence="15 18" id="KW-0324">Glycolysis</keyword>
<dbReference type="InterPro" id="IPR001697">
    <property type="entry name" value="Pyr_Knase"/>
</dbReference>
<dbReference type="InterPro" id="IPR015795">
    <property type="entry name" value="Pyrv_Knase_C"/>
</dbReference>
<feature type="domain" description="PEP-utilising enzyme mobile" evidence="20">
    <location>
        <begin position="505"/>
        <end position="576"/>
    </location>
</feature>
<organism evidence="22 23">
    <name type="scientific">Lachnoclostridium phytofermentans</name>
    <dbReference type="NCBI Taxonomy" id="66219"/>
    <lineage>
        <taxon>Bacteria</taxon>
        <taxon>Bacillati</taxon>
        <taxon>Bacillota</taxon>
        <taxon>Clostridia</taxon>
        <taxon>Lachnospirales</taxon>
        <taxon>Lachnospiraceae</taxon>
    </lineage>
</organism>
<dbReference type="EC" id="2.7.1.40" evidence="6 17"/>
<evidence type="ECO:0000259" key="19">
    <source>
        <dbReference type="Pfam" id="PF00224"/>
    </source>
</evidence>
<dbReference type="Gene3D" id="3.20.20.60">
    <property type="entry name" value="Phosphoenolpyruvate-binding domains"/>
    <property type="match status" value="1"/>
</dbReference>
<evidence type="ECO:0000256" key="9">
    <source>
        <dbReference type="ARBA" id="ARBA00022723"/>
    </source>
</evidence>
<keyword evidence="14" id="KW-0630">Potassium</keyword>
<dbReference type="Gene3D" id="3.40.1380.20">
    <property type="entry name" value="Pyruvate kinase, C-terminal domain"/>
    <property type="match status" value="1"/>
</dbReference>
<dbReference type="GO" id="GO:0000287">
    <property type="term" value="F:magnesium ion binding"/>
    <property type="evidence" value="ECO:0007669"/>
    <property type="project" value="UniProtKB-UniRule"/>
</dbReference>
<evidence type="ECO:0000256" key="4">
    <source>
        <dbReference type="ARBA" id="ARBA00006237"/>
    </source>
</evidence>
<dbReference type="NCBIfam" id="TIGR01064">
    <property type="entry name" value="pyruv_kin"/>
    <property type="match status" value="1"/>
</dbReference>
<dbReference type="InterPro" id="IPR036918">
    <property type="entry name" value="Pyrv_Knase_C_sf"/>
</dbReference>
<dbReference type="UniPathway" id="UPA00109">
    <property type="reaction ID" value="UER00188"/>
</dbReference>
<dbReference type="GO" id="GO:0005524">
    <property type="term" value="F:ATP binding"/>
    <property type="evidence" value="ECO:0007669"/>
    <property type="project" value="UniProtKB-KW"/>
</dbReference>
<dbReference type="InterPro" id="IPR018209">
    <property type="entry name" value="Pyrv_Knase_AS"/>
</dbReference>
<dbReference type="EMBL" id="DPVV01000030">
    <property type="protein sequence ID" value="HCL00966.1"/>
    <property type="molecule type" value="Genomic_DNA"/>
</dbReference>
<dbReference type="InterPro" id="IPR036637">
    <property type="entry name" value="Phosphohistidine_dom_sf"/>
</dbReference>
<comment type="cofactor">
    <cofactor evidence="1">
        <name>Mg(2+)</name>
        <dbReference type="ChEBI" id="CHEBI:18420"/>
    </cofactor>
</comment>
<evidence type="ECO:0000256" key="2">
    <source>
        <dbReference type="ARBA" id="ARBA00001958"/>
    </source>
</evidence>
<evidence type="ECO:0000256" key="7">
    <source>
        <dbReference type="ARBA" id="ARBA00018587"/>
    </source>
</evidence>
<dbReference type="InterPro" id="IPR015793">
    <property type="entry name" value="Pyrv_Knase_brl"/>
</dbReference>
<evidence type="ECO:0000259" key="21">
    <source>
        <dbReference type="Pfam" id="PF02887"/>
    </source>
</evidence>
<evidence type="ECO:0000256" key="13">
    <source>
        <dbReference type="ARBA" id="ARBA00022842"/>
    </source>
</evidence>
<keyword evidence="8 18" id="KW-0808">Transferase</keyword>
<comment type="cofactor">
    <cofactor evidence="2">
        <name>K(+)</name>
        <dbReference type="ChEBI" id="CHEBI:29103"/>
    </cofactor>
</comment>
<dbReference type="InterPro" id="IPR040442">
    <property type="entry name" value="Pyrv_kinase-like_dom_sf"/>
</dbReference>
<evidence type="ECO:0000313" key="22">
    <source>
        <dbReference type="EMBL" id="HCL00966.1"/>
    </source>
</evidence>
<keyword evidence="9" id="KW-0479">Metal-binding</keyword>
<keyword evidence="16 22" id="KW-0670">Pyruvate</keyword>
<reference evidence="22 23" key="1">
    <citation type="journal article" date="2018" name="Nat. Biotechnol.">
        <title>A standardized bacterial taxonomy based on genome phylogeny substantially revises the tree of life.</title>
        <authorList>
            <person name="Parks D.H."/>
            <person name="Chuvochina M."/>
            <person name="Waite D.W."/>
            <person name="Rinke C."/>
            <person name="Skarshewski A."/>
            <person name="Chaumeil P.A."/>
            <person name="Hugenholtz P."/>
        </authorList>
    </citation>
    <scope>NUCLEOTIDE SEQUENCE [LARGE SCALE GENOMIC DNA]</scope>
    <source>
        <strain evidence="22">UBA11728</strain>
    </source>
</reference>
<evidence type="ECO:0000256" key="16">
    <source>
        <dbReference type="ARBA" id="ARBA00023317"/>
    </source>
</evidence>
<keyword evidence="11 18" id="KW-0418">Kinase</keyword>
<keyword evidence="12" id="KW-0067">ATP-binding</keyword>
<comment type="pathway">
    <text evidence="3 18">Carbohydrate degradation; glycolysis; pyruvate from D-glyceraldehyde 3-phosphate: step 5/5.</text>
</comment>
<protein>
    <recommendedName>
        <fullName evidence="7 17">Pyruvate kinase</fullName>
        <ecNumber evidence="6 17">2.7.1.40</ecNumber>
    </recommendedName>
</protein>
<dbReference type="GO" id="GO:0004743">
    <property type="term" value="F:pyruvate kinase activity"/>
    <property type="evidence" value="ECO:0007669"/>
    <property type="project" value="UniProtKB-UniRule"/>
</dbReference>
<evidence type="ECO:0000313" key="23">
    <source>
        <dbReference type="Proteomes" id="UP000262969"/>
    </source>
</evidence>
<evidence type="ECO:0000259" key="20">
    <source>
        <dbReference type="Pfam" id="PF00391"/>
    </source>
</evidence>
<dbReference type="Gene3D" id="2.40.33.10">
    <property type="entry name" value="PK beta-barrel domain-like"/>
    <property type="match status" value="1"/>
</dbReference>
<evidence type="ECO:0000256" key="14">
    <source>
        <dbReference type="ARBA" id="ARBA00022958"/>
    </source>
</evidence>
<dbReference type="FunFam" id="3.20.20.60:FF:000025">
    <property type="entry name" value="Pyruvate kinase"/>
    <property type="match status" value="1"/>
</dbReference>
<dbReference type="SUPFAM" id="SSF51621">
    <property type="entry name" value="Phosphoenolpyruvate/pyruvate domain"/>
    <property type="match status" value="1"/>
</dbReference>
<dbReference type="NCBIfam" id="NF004978">
    <property type="entry name" value="PRK06354.1"/>
    <property type="match status" value="1"/>
</dbReference>
<evidence type="ECO:0000256" key="12">
    <source>
        <dbReference type="ARBA" id="ARBA00022840"/>
    </source>
</evidence>
<proteinExistence type="inferred from homology"/>
<keyword evidence="13 18" id="KW-0460">Magnesium</keyword>
<sequence length="582" mass="63793">MIMRKTKIVCTLGPATEDDAVLRQLMIEGMDVARFNFSHGDYEQHKRNYERIRRLSAELKLPIATLLDTKGPEIRIGTFESGKIELKKGQIFTLTTNDIVGDETQVSITYKNLIRDIKNGVKILIDDGLIELKVFNITDTDIICEVLNGGMISNHKGVNVPGVELSMPFISKRDYEDIVFGIKQGFDFIAASFTRCADDIIQIRKILNEYDCNTVNIIAKIENMQGVNNIDEIIRVSDGIMVARGDMGVEIPLEEVPVIQKMIIKKVYNAEKQVITATQMLDSMMKNPRPTRAEATDVANAIYDGTSAIMLSGETAAGLYPVDALRTMVKIAKRTEADIDYTSRFKKRDSLTNPDVTNAISHATCTTAIDLNAAAIITVTKSGKTARMISKYRPPCSIIACTTYEHVCRQINLSWGVVPLLIEEEVDADTLFEHALEAAENAGLVKSGELAVITAGVPLGISGTTNLIKVQVVGHILVKGRGLIDREVCSSLCVCNDAKELRDTFKPGDIIVTTETNNEMMEQLKQASGIIVEQEGINSHASIVGLSLDIPVILGAENATKILRTGSIVTLDGKEGIVSCNR</sequence>
<evidence type="ECO:0000256" key="10">
    <source>
        <dbReference type="ARBA" id="ARBA00022741"/>
    </source>
</evidence>
<dbReference type="SUPFAM" id="SSF52935">
    <property type="entry name" value="PK C-terminal domain-like"/>
    <property type="match status" value="1"/>
</dbReference>
<dbReference type="SUPFAM" id="SSF52009">
    <property type="entry name" value="Phosphohistidine domain"/>
    <property type="match status" value="1"/>
</dbReference>
<dbReference type="Pfam" id="PF02887">
    <property type="entry name" value="PK_C"/>
    <property type="match status" value="1"/>
</dbReference>
<evidence type="ECO:0000256" key="6">
    <source>
        <dbReference type="ARBA" id="ARBA00012142"/>
    </source>
</evidence>
<dbReference type="Gene3D" id="3.50.30.10">
    <property type="entry name" value="Phosphohistidine domain"/>
    <property type="match status" value="1"/>
</dbReference>
<dbReference type="Proteomes" id="UP000262969">
    <property type="component" value="Unassembled WGS sequence"/>
</dbReference>
<evidence type="ECO:0000256" key="15">
    <source>
        <dbReference type="ARBA" id="ARBA00023152"/>
    </source>
</evidence>
<comment type="similarity">
    <text evidence="5 18">Belongs to the pyruvate kinase family.</text>
</comment>
<dbReference type="InterPro" id="IPR008279">
    <property type="entry name" value="PEP-util_enz_mobile_dom"/>
</dbReference>
<name>A0A3D2X1V6_9FIRM</name>
<feature type="domain" description="Pyruvate kinase barrel" evidence="19">
    <location>
        <begin position="3"/>
        <end position="324"/>
    </location>
</feature>
<dbReference type="InterPro" id="IPR015806">
    <property type="entry name" value="Pyrv_Knase_insert_dom_sf"/>
</dbReference>
<gene>
    <name evidence="22" type="primary">pyk</name>
    <name evidence="22" type="ORF">DHW61_00835</name>
</gene>
<evidence type="ECO:0000256" key="3">
    <source>
        <dbReference type="ARBA" id="ARBA00004997"/>
    </source>
</evidence>
<evidence type="ECO:0000256" key="18">
    <source>
        <dbReference type="RuleBase" id="RU000504"/>
    </source>
</evidence>
<dbReference type="PANTHER" id="PTHR11817">
    <property type="entry name" value="PYRUVATE KINASE"/>
    <property type="match status" value="1"/>
</dbReference>
<dbReference type="Pfam" id="PF00224">
    <property type="entry name" value="PK"/>
    <property type="match status" value="1"/>
</dbReference>
<evidence type="ECO:0000256" key="17">
    <source>
        <dbReference type="NCBIfam" id="TIGR01064"/>
    </source>
</evidence>